<dbReference type="EMBL" id="HBFQ01038931">
    <property type="protein sequence ID" value="CAD8853247.1"/>
    <property type="molecule type" value="Transcribed_RNA"/>
</dbReference>
<reference evidence="1" key="1">
    <citation type="submission" date="2021-01" db="EMBL/GenBank/DDBJ databases">
        <authorList>
            <person name="Corre E."/>
            <person name="Pelletier E."/>
            <person name="Niang G."/>
            <person name="Scheremetjew M."/>
            <person name="Finn R."/>
            <person name="Kale V."/>
            <person name="Holt S."/>
            <person name="Cochrane G."/>
            <person name="Meng A."/>
            <person name="Brown T."/>
            <person name="Cohen L."/>
        </authorList>
    </citation>
    <scope>NUCLEOTIDE SEQUENCE</scope>
</reference>
<proteinExistence type="predicted"/>
<evidence type="ECO:0000313" key="1">
    <source>
        <dbReference type="EMBL" id="CAD8853247.1"/>
    </source>
</evidence>
<sequence length="166" mass="19072">MQNMHIINPYVTFPRGVPLNDLTGLIELDDLCGHDSEIFDPDSSDSCSSQFDPDGEVDVDSLDDFNVHVEYADIDELNVVTNKLDYQTGCESEAWKRKFFFEEQRQFSVREFDPEPFGLIDNTSAYDDAWEAATRGCFWTGASHVRHAQTAGWRLFPDVGLRNWRH</sequence>
<organism evidence="1">
    <name type="scientific">Noctiluca scintillans</name>
    <name type="common">Sea sparkle</name>
    <name type="synonym">Red tide dinoflagellate</name>
    <dbReference type="NCBI Taxonomy" id="2966"/>
    <lineage>
        <taxon>Eukaryota</taxon>
        <taxon>Sar</taxon>
        <taxon>Alveolata</taxon>
        <taxon>Dinophyceae</taxon>
        <taxon>Noctilucales</taxon>
        <taxon>Noctilucaceae</taxon>
        <taxon>Noctiluca</taxon>
    </lineage>
</organism>
<dbReference type="AlphaFoldDB" id="A0A7S1AG74"/>
<protein>
    <submittedName>
        <fullName evidence="1">Uncharacterized protein</fullName>
    </submittedName>
</protein>
<gene>
    <name evidence="1" type="ORF">NSCI0253_LOCUS27597</name>
</gene>
<accession>A0A7S1AG74</accession>
<name>A0A7S1AG74_NOCSC</name>